<keyword evidence="3" id="KW-1185">Reference proteome</keyword>
<proteinExistence type="predicted"/>
<dbReference type="RefSeq" id="WP_382312969.1">
    <property type="nucleotide sequence ID" value="NZ_JBHUFD010000003.1"/>
</dbReference>
<evidence type="ECO:0000313" key="2">
    <source>
        <dbReference type="EMBL" id="MFD1872532.1"/>
    </source>
</evidence>
<gene>
    <name evidence="2" type="ORF">ACFSDX_08835</name>
</gene>
<organism evidence="2 3">
    <name type="scientific">Hymenobacter bucti</name>
    <dbReference type="NCBI Taxonomy" id="1844114"/>
    <lineage>
        <taxon>Bacteria</taxon>
        <taxon>Pseudomonadati</taxon>
        <taxon>Bacteroidota</taxon>
        <taxon>Cytophagia</taxon>
        <taxon>Cytophagales</taxon>
        <taxon>Hymenobacteraceae</taxon>
        <taxon>Hymenobacter</taxon>
    </lineage>
</organism>
<evidence type="ECO:0000256" key="1">
    <source>
        <dbReference type="SAM" id="SignalP"/>
    </source>
</evidence>
<comment type="caution">
    <text evidence="2">The sequence shown here is derived from an EMBL/GenBank/DDBJ whole genome shotgun (WGS) entry which is preliminary data.</text>
</comment>
<keyword evidence="1" id="KW-0732">Signal</keyword>
<accession>A0ABW4QSZ2</accession>
<dbReference type="EMBL" id="JBHUFD010000003">
    <property type="protein sequence ID" value="MFD1872532.1"/>
    <property type="molecule type" value="Genomic_DNA"/>
</dbReference>
<feature type="chain" id="PRO_5046636796" evidence="1">
    <location>
        <begin position="25"/>
        <end position="250"/>
    </location>
</feature>
<protein>
    <submittedName>
        <fullName evidence="2">Uncharacterized protein</fullName>
    </submittedName>
</protein>
<dbReference type="Proteomes" id="UP001597197">
    <property type="component" value="Unassembled WGS sequence"/>
</dbReference>
<reference evidence="3" key="1">
    <citation type="journal article" date="2019" name="Int. J. Syst. Evol. Microbiol.">
        <title>The Global Catalogue of Microorganisms (GCM) 10K type strain sequencing project: providing services to taxonomists for standard genome sequencing and annotation.</title>
        <authorList>
            <consortium name="The Broad Institute Genomics Platform"/>
            <consortium name="The Broad Institute Genome Sequencing Center for Infectious Disease"/>
            <person name="Wu L."/>
            <person name="Ma J."/>
        </authorList>
    </citation>
    <scope>NUCLEOTIDE SEQUENCE [LARGE SCALE GENOMIC DNA]</scope>
    <source>
        <strain evidence="3">CGMCC 1.15795</strain>
    </source>
</reference>
<sequence length="250" mass="27088">MKKTLRRFGALVAGLLAGAPAAQAQQPAKPVPTAAELKKNIARLAQGTEGESVAFDKLNAATERQLVAYLKTHEVTAAAAKALGLGYTESKDADHLKVFTYSCSSGGTRGTINQPVLQWQNAAGQRFAYACHEECDFGKIYKLASPGRTLYLLLGQETGDTRCLTSQAYVVELRGNYLLLAPAFGTSPLLRLCNVEMDFDAAAQVLHLDLSDEEVPEYNDENLAKVGFRRQASTKQLALKFSGGRFVKSR</sequence>
<evidence type="ECO:0000313" key="3">
    <source>
        <dbReference type="Proteomes" id="UP001597197"/>
    </source>
</evidence>
<feature type="signal peptide" evidence="1">
    <location>
        <begin position="1"/>
        <end position="24"/>
    </location>
</feature>
<name>A0ABW4QSZ2_9BACT</name>